<keyword evidence="1" id="KW-0472">Membrane</keyword>
<keyword evidence="1" id="KW-1133">Transmembrane helix</keyword>
<dbReference type="EMBL" id="SOQX01000003">
    <property type="protein sequence ID" value="TDY01569.1"/>
    <property type="molecule type" value="Genomic_DNA"/>
</dbReference>
<name>A0A4R8IV53_9GAMM</name>
<comment type="caution">
    <text evidence="2">The sequence shown here is derived from an EMBL/GenBank/DDBJ whole genome shotgun (WGS) entry which is preliminary data.</text>
</comment>
<protein>
    <submittedName>
        <fullName evidence="2">Uncharacterized protein</fullName>
    </submittedName>
</protein>
<keyword evidence="1" id="KW-0812">Transmembrane</keyword>
<dbReference type="Proteomes" id="UP000294914">
    <property type="component" value="Unassembled WGS sequence"/>
</dbReference>
<organism evidence="2 3">
    <name type="scientific">Thiohalophilus thiocyanatoxydans</name>
    <dbReference type="NCBI Taxonomy" id="381308"/>
    <lineage>
        <taxon>Bacteria</taxon>
        <taxon>Pseudomonadati</taxon>
        <taxon>Pseudomonadota</taxon>
        <taxon>Gammaproteobacteria</taxon>
        <taxon>Thiohalomonadales</taxon>
        <taxon>Thiohalophilaceae</taxon>
        <taxon>Thiohalophilus</taxon>
    </lineage>
</organism>
<gene>
    <name evidence="2" type="ORF">EDC23_1458</name>
</gene>
<feature type="transmembrane region" description="Helical" evidence="1">
    <location>
        <begin position="31"/>
        <end position="51"/>
    </location>
</feature>
<evidence type="ECO:0000313" key="3">
    <source>
        <dbReference type="Proteomes" id="UP000294914"/>
    </source>
</evidence>
<dbReference type="RefSeq" id="WP_166668799.1">
    <property type="nucleotide sequence ID" value="NZ_SOQX01000003.1"/>
</dbReference>
<sequence length="52" mass="5754">MTRLFIFLIIVAAFAIWAGFALRRVDRRYSNIAFVIGGILAFLAAGGFYGLL</sequence>
<reference evidence="2 3" key="1">
    <citation type="submission" date="2019-03" db="EMBL/GenBank/DDBJ databases">
        <title>Genomic Encyclopedia of Type Strains, Phase IV (KMG-IV): sequencing the most valuable type-strain genomes for metagenomic binning, comparative biology and taxonomic classification.</title>
        <authorList>
            <person name="Goeker M."/>
        </authorList>
    </citation>
    <scope>NUCLEOTIDE SEQUENCE [LARGE SCALE GENOMIC DNA]</scope>
    <source>
        <strain evidence="2 3">DSM 16326</strain>
    </source>
</reference>
<proteinExistence type="predicted"/>
<keyword evidence="3" id="KW-1185">Reference proteome</keyword>
<accession>A0A4R8IV53</accession>
<evidence type="ECO:0000313" key="2">
    <source>
        <dbReference type="EMBL" id="TDY01569.1"/>
    </source>
</evidence>
<evidence type="ECO:0000256" key="1">
    <source>
        <dbReference type="SAM" id="Phobius"/>
    </source>
</evidence>
<dbReference type="AlphaFoldDB" id="A0A4R8IV53"/>